<dbReference type="SMART" id="SM01118">
    <property type="entry name" value="CYTH"/>
    <property type="match status" value="1"/>
</dbReference>
<evidence type="ECO:0000256" key="1">
    <source>
        <dbReference type="SAM" id="MobiDB-lite"/>
    </source>
</evidence>
<dbReference type="Gene3D" id="1.40.20.10">
    <property type="entry name" value="CHAD domain"/>
    <property type="match status" value="1"/>
</dbReference>
<dbReference type="RefSeq" id="WP_222966061.1">
    <property type="nucleotide sequence ID" value="NZ_JAINZZ010000036.1"/>
</dbReference>
<proteinExistence type="predicted"/>
<dbReference type="Gene3D" id="2.40.320.10">
    <property type="entry name" value="Hypothetical Protein Pfu-838710-001"/>
    <property type="match status" value="1"/>
</dbReference>
<dbReference type="CDD" id="cd07374">
    <property type="entry name" value="CYTH-like_Pase"/>
    <property type="match status" value="1"/>
</dbReference>
<feature type="domain" description="CYTH" evidence="2">
    <location>
        <begin position="5"/>
        <end position="237"/>
    </location>
</feature>
<dbReference type="PROSITE" id="PS51707">
    <property type="entry name" value="CYTH"/>
    <property type="match status" value="1"/>
</dbReference>
<dbReference type="InterPro" id="IPR007899">
    <property type="entry name" value="CHAD_dom"/>
</dbReference>
<organism evidence="4 5">
    <name type="scientific">Actinacidiphila acidipaludis</name>
    <dbReference type="NCBI Taxonomy" id="2873382"/>
    <lineage>
        <taxon>Bacteria</taxon>
        <taxon>Bacillati</taxon>
        <taxon>Actinomycetota</taxon>
        <taxon>Actinomycetes</taxon>
        <taxon>Kitasatosporales</taxon>
        <taxon>Streptomycetaceae</taxon>
        <taxon>Actinacidiphila</taxon>
    </lineage>
</organism>
<name>A0ABS7QC47_9ACTN</name>
<dbReference type="InterPro" id="IPR033469">
    <property type="entry name" value="CYTH-like_dom_sf"/>
</dbReference>
<dbReference type="SUPFAM" id="SSF55154">
    <property type="entry name" value="CYTH-like phosphatases"/>
    <property type="match status" value="1"/>
</dbReference>
<dbReference type="InterPro" id="IPR023577">
    <property type="entry name" value="CYTH_domain"/>
</dbReference>
<keyword evidence="5" id="KW-1185">Reference proteome</keyword>
<evidence type="ECO:0000313" key="4">
    <source>
        <dbReference type="EMBL" id="MBY8880733.1"/>
    </source>
</evidence>
<feature type="region of interest" description="Disordered" evidence="1">
    <location>
        <begin position="1"/>
        <end position="25"/>
    </location>
</feature>
<feature type="domain" description="CHAD" evidence="3">
    <location>
        <begin position="246"/>
        <end position="530"/>
    </location>
</feature>
<dbReference type="SMART" id="SM00880">
    <property type="entry name" value="CHAD"/>
    <property type="match status" value="1"/>
</dbReference>
<evidence type="ECO:0000313" key="5">
    <source>
        <dbReference type="Proteomes" id="UP000778578"/>
    </source>
</evidence>
<accession>A0ABS7QC47</accession>
<evidence type="ECO:0000259" key="3">
    <source>
        <dbReference type="PROSITE" id="PS51708"/>
    </source>
</evidence>
<dbReference type="PROSITE" id="PS51708">
    <property type="entry name" value="CHAD"/>
    <property type="match status" value="1"/>
</dbReference>
<reference evidence="4 5" key="1">
    <citation type="submission" date="2021-08" db="EMBL/GenBank/DDBJ databases">
        <title>WGS of actinomycetes from Thailand.</title>
        <authorList>
            <person name="Thawai C."/>
        </authorList>
    </citation>
    <scope>NUCLEOTIDE SEQUENCE [LARGE SCALE GENOMIC DNA]</scope>
    <source>
        <strain evidence="4 5">PLK6-54</strain>
    </source>
</reference>
<dbReference type="Proteomes" id="UP000778578">
    <property type="component" value="Unassembled WGS sequence"/>
</dbReference>
<gene>
    <name evidence="4" type="ORF">K7862_24295</name>
</gene>
<feature type="region of interest" description="Disordered" evidence="1">
    <location>
        <begin position="92"/>
        <end position="114"/>
    </location>
</feature>
<dbReference type="EMBL" id="JAINZZ010000036">
    <property type="protein sequence ID" value="MBY8880733.1"/>
    <property type="molecule type" value="Genomic_DNA"/>
</dbReference>
<protein>
    <submittedName>
        <fullName evidence="4">CYTH and CHAD domain-containing protein</fullName>
    </submittedName>
</protein>
<dbReference type="InterPro" id="IPR038186">
    <property type="entry name" value="CHAD_dom_sf"/>
</dbReference>
<dbReference type="PANTHER" id="PTHR39339:SF1">
    <property type="entry name" value="CHAD DOMAIN-CONTAINING PROTEIN"/>
    <property type="match status" value="1"/>
</dbReference>
<feature type="compositionally biased region" description="Basic and acidic residues" evidence="1">
    <location>
        <begin position="1"/>
        <end position="13"/>
    </location>
</feature>
<comment type="caution">
    <text evidence="4">The sequence shown here is derived from an EMBL/GenBank/DDBJ whole genome shotgun (WGS) entry which is preliminary data.</text>
</comment>
<evidence type="ECO:0000259" key="2">
    <source>
        <dbReference type="PROSITE" id="PS51707"/>
    </source>
</evidence>
<dbReference type="Pfam" id="PF05235">
    <property type="entry name" value="CHAD"/>
    <property type="match status" value="1"/>
</dbReference>
<dbReference type="Pfam" id="PF01928">
    <property type="entry name" value="CYTH"/>
    <property type="match status" value="1"/>
</dbReference>
<dbReference type="PANTHER" id="PTHR39339">
    <property type="entry name" value="SLR1444 PROTEIN"/>
    <property type="match status" value="1"/>
</dbReference>
<sequence>MVQRAGETERKYEAAAGVTDPRPAYDGLPDVAGTRTLDPVELDAVYYDTPGLALAAHRVTLRRRTGGDDAGWHLKLPTSEADTRTEVRVPLGTEGTEGAERVAGPADTGQTGPSADAHAAAIFAGGEHRVPPAELRAEVAALTRGHPLNPVVRLRTHRRRELLLDHTGRTLAEIAHDTVHAQARDAAPTSWSETEVELHEGGPRLLDAVEERLAAAGLHRSTSPSKLARALGGGVLAAPPATPGRPPTAGRTATAYLREQLTAILALDPAARRAEEDAVHRMRVATRRARSALKSFRKELDRAATDPVGHELAWLAGVLGTARDREVLTERLGHRLGELDPALATRPLRRRLLERDGAPAGPHAAAPPELDSPRYHALLDALEALLAAPPYTPAADAPAAEAARATVRRDHARLRHGIEAALALPPGDARDTALHEARKDAKRARYSSEAAQAVLGPAATAHTARMKTVQQLLGEHQDSVMCRTALAALREDAERAGEDPAPYDALDRREREIAADVEAGLPAAWRDADRPL</sequence>